<keyword evidence="9" id="KW-0472">Membrane</keyword>
<evidence type="ECO:0000256" key="4">
    <source>
        <dbReference type="ARBA" id="ARBA00022532"/>
    </source>
</evidence>
<comment type="catalytic activity">
    <reaction evidence="1 8">
        <text>(S)-malate + a quinone = a quinol + oxaloacetate</text>
        <dbReference type="Rhea" id="RHEA:46012"/>
        <dbReference type="ChEBI" id="CHEBI:15589"/>
        <dbReference type="ChEBI" id="CHEBI:16452"/>
        <dbReference type="ChEBI" id="CHEBI:24646"/>
        <dbReference type="ChEBI" id="CHEBI:132124"/>
        <dbReference type="EC" id="1.1.5.4"/>
    </reaction>
</comment>
<evidence type="ECO:0000256" key="1">
    <source>
        <dbReference type="ARBA" id="ARBA00001139"/>
    </source>
</evidence>
<keyword evidence="5 8" id="KW-0285">Flavoprotein</keyword>
<comment type="cofactor">
    <cofactor evidence="2 8">
        <name>FAD</name>
        <dbReference type="ChEBI" id="CHEBI:57692"/>
    </cofactor>
</comment>
<dbReference type="NCBIfam" id="NF003611">
    <property type="entry name" value="PRK05257.3-2"/>
    <property type="match status" value="1"/>
</dbReference>
<dbReference type="NCBIfam" id="TIGR01320">
    <property type="entry name" value="mal_quin_oxido"/>
    <property type="match status" value="1"/>
</dbReference>
<evidence type="ECO:0000256" key="9">
    <source>
        <dbReference type="SAM" id="Phobius"/>
    </source>
</evidence>
<dbReference type="GO" id="GO:0008924">
    <property type="term" value="F:L-malate dehydrogenase (quinone) activity"/>
    <property type="evidence" value="ECO:0007669"/>
    <property type="project" value="UniProtKB-EC"/>
</dbReference>
<evidence type="ECO:0000256" key="7">
    <source>
        <dbReference type="ARBA" id="ARBA00023002"/>
    </source>
</evidence>
<dbReference type="Proteomes" id="UP001296993">
    <property type="component" value="Unassembled WGS sequence"/>
</dbReference>
<feature type="transmembrane region" description="Helical" evidence="9">
    <location>
        <begin position="12"/>
        <end position="31"/>
    </location>
</feature>
<dbReference type="InterPro" id="IPR006231">
    <property type="entry name" value="MQO"/>
</dbReference>
<organism evidence="10 11">
    <name type="scientific">Paeniglutamicibacter kerguelensis</name>
    <dbReference type="NCBI Taxonomy" id="254788"/>
    <lineage>
        <taxon>Bacteria</taxon>
        <taxon>Bacillati</taxon>
        <taxon>Actinomycetota</taxon>
        <taxon>Actinomycetes</taxon>
        <taxon>Micrococcales</taxon>
        <taxon>Micrococcaceae</taxon>
        <taxon>Paeniglutamicibacter</taxon>
    </lineage>
</organism>
<dbReference type="EMBL" id="JAGIOF010000001">
    <property type="protein sequence ID" value="MBP2387895.1"/>
    <property type="molecule type" value="Genomic_DNA"/>
</dbReference>
<evidence type="ECO:0000313" key="11">
    <source>
        <dbReference type="Proteomes" id="UP001296993"/>
    </source>
</evidence>
<evidence type="ECO:0000313" key="10">
    <source>
        <dbReference type="EMBL" id="MBP2387895.1"/>
    </source>
</evidence>
<accession>A0ABS4XHJ0</accession>
<name>A0ABS4XHJ0_9MICC</name>
<comment type="pathway">
    <text evidence="3 8">Carbohydrate metabolism; tricarboxylic acid cycle; oxaloacetate from (S)-malate (quinone route): step 1/1.</text>
</comment>
<dbReference type="PANTHER" id="PTHR43104:SF2">
    <property type="entry name" value="L-2-HYDROXYGLUTARATE DEHYDROGENASE, MITOCHONDRIAL"/>
    <property type="match status" value="1"/>
</dbReference>
<dbReference type="RefSeq" id="WP_342592823.1">
    <property type="nucleotide sequence ID" value="NZ_BAAAJY010000001.1"/>
</dbReference>
<gene>
    <name evidence="8" type="primary">mqo</name>
    <name evidence="10" type="ORF">JOF47_003406</name>
</gene>
<comment type="caution">
    <text evidence="10">The sequence shown here is derived from an EMBL/GenBank/DDBJ whole genome shotgun (WGS) entry which is preliminary data.</text>
</comment>
<dbReference type="EC" id="1.1.5.4" evidence="8"/>
<dbReference type="PANTHER" id="PTHR43104">
    <property type="entry name" value="L-2-HYDROXYGLUTARATE DEHYDROGENASE, MITOCHONDRIAL"/>
    <property type="match status" value="1"/>
</dbReference>
<evidence type="ECO:0000256" key="3">
    <source>
        <dbReference type="ARBA" id="ARBA00005012"/>
    </source>
</evidence>
<keyword evidence="9" id="KW-0812">Transmembrane</keyword>
<keyword evidence="11" id="KW-1185">Reference proteome</keyword>
<comment type="similarity">
    <text evidence="8">Belongs to the MQO family.</text>
</comment>
<keyword evidence="4 8" id="KW-0816">Tricarboxylic acid cycle</keyword>
<keyword evidence="7 8" id="KW-0560">Oxidoreductase</keyword>
<sequence>MKQSGTTEHFDVIIIGAGIMGSTAAGLLATLEPGWRIGVLEALDAVGLESSHGWNNAGTGHAGLCEFNYTSAAADGSIDPTDALRIHEQFLVSTQYWAHLVQQGRIDAPADFIRSVPHCSFARGKWTEFLRIRHAALSAHPLFASMEFTDDPATMRRWLPLMLRGRRPIEDIAATRSALGTDVDYGSLTSKLMSDASAAGVEVALGTRVRGIARVPKTGHWSIRARNAQGDRVLEAKFVFVAAGGGTLPLLQSARMPEVKTMGGFPISGLFLRTSNKELIEQHRAKVYGHPSDGAPAISVPHLDLRVLDGREYLMFGPFGAFSPRFLKRGKLRDLAASVTPGNLGTLLSAARTSADLVRYLVSQILTTPTQRLDALRAFVPNARTEDWELVRAGQRVQVIKHVDGAGAIAGFGTEVVLNDDRSLAALLGASPGASASVGVVLDLLKRSFPERYPEWLSALRKDMPHLGTELNTDAAALARVREQVGTHLSLDW</sequence>
<proteinExistence type="inferred from homology"/>
<dbReference type="InterPro" id="IPR036188">
    <property type="entry name" value="FAD/NAD-bd_sf"/>
</dbReference>
<dbReference type="SUPFAM" id="SSF51905">
    <property type="entry name" value="FAD/NAD(P)-binding domain"/>
    <property type="match status" value="1"/>
</dbReference>
<keyword evidence="9" id="KW-1133">Transmembrane helix</keyword>
<reference evidence="10 11" key="1">
    <citation type="submission" date="2021-03" db="EMBL/GenBank/DDBJ databases">
        <title>Sequencing the genomes of 1000 actinobacteria strains.</title>
        <authorList>
            <person name="Klenk H.-P."/>
        </authorList>
    </citation>
    <scope>NUCLEOTIDE SEQUENCE [LARGE SCALE GENOMIC DNA]</scope>
    <source>
        <strain evidence="10 11">DSM 15797</strain>
    </source>
</reference>
<evidence type="ECO:0000256" key="2">
    <source>
        <dbReference type="ARBA" id="ARBA00001974"/>
    </source>
</evidence>
<protein>
    <recommendedName>
        <fullName evidence="8">Probable malate:quinone oxidoreductase</fullName>
        <ecNumber evidence="8">1.1.5.4</ecNumber>
    </recommendedName>
    <alternativeName>
        <fullName evidence="8">MQO</fullName>
    </alternativeName>
    <alternativeName>
        <fullName evidence="8">Malate dehydrogenase [quinone]</fullName>
    </alternativeName>
</protein>
<dbReference type="Gene3D" id="3.50.50.60">
    <property type="entry name" value="FAD/NAD(P)-binding domain"/>
    <property type="match status" value="1"/>
</dbReference>
<keyword evidence="6 8" id="KW-0274">FAD</keyword>
<dbReference type="NCBIfam" id="NF003606">
    <property type="entry name" value="PRK05257.2-1"/>
    <property type="match status" value="1"/>
</dbReference>
<dbReference type="Pfam" id="PF06039">
    <property type="entry name" value="Mqo"/>
    <property type="match status" value="1"/>
</dbReference>
<dbReference type="Gene3D" id="3.30.9.10">
    <property type="entry name" value="D-Amino Acid Oxidase, subunit A, domain 2"/>
    <property type="match status" value="1"/>
</dbReference>
<evidence type="ECO:0000256" key="5">
    <source>
        <dbReference type="ARBA" id="ARBA00022630"/>
    </source>
</evidence>
<dbReference type="HAMAP" id="MF_00212">
    <property type="entry name" value="MQO"/>
    <property type="match status" value="1"/>
</dbReference>
<evidence type="ECO:0000256" key="6">
    <source>
        <dbReference type="ARBA" id="ARBA00022827"/>
    </source>
</evidence>
<evidence type="ECO:0000256" key="8">
    <source>
        <dbReference type="HAMAP-Rule" id="MF_00212"/>
    </source>
</evidence>